<feature type="domain" description="Reverse transcriptase" evidence="2">
    <location>
        <begin position="434"/>
        <end position="606"/>
    </location>
</feature>
<dbReference type="EMBL" id="JAZDWU010000009">
    <property type="protein sequence ID" value="KAK9990715.1"/>
    <property type="molecule type" value="Genomic_DNA"/>
</dbReference>
<dbReference type="GO" id="GO:0004523">
    <property type="term" value="F:RNA-DNA hybrid ribonuclease activity"/>
    <property type="evidence" value="ECO:0007669"/>
    <property type="project" value="InterPro"/>
</dbReference>
<sequence length="1411" mass="155086">METRVGGERAKELSDRLPFDGAIHTETIGFSGGLWVLWNSDRVEVSSLSNTEQEIHIMVKVRFSNATWVLSAVYASPRIAERQVLWNNLMKVANLHSLPWVIAGDFNEPLLDDDKFGGKAVSVNRSLLFKECLDKCNMIDIGFSGPRFTWTNKREVQALVQERIDRYFVNPSWCLLYPEARVTHLTRSHSDHYPILLEMVPRANGVKKRPFRFQTCWLLDTTFPSIVSQAWGDSSGLADALELFSRKAAAWNKNKFGNIFTRKKNLMARINGIQRAVAYHPSNFLLNLEKELLKELDLVLNQEEELWALKSRVNWMIQGDRNTAFYHVSTLDRRKRNQILAIKNAMGDWIYEEDEIKNFIRSSFEGIYSTSLTWASRADPFISQWQPGLTEEEKENISGGATEEEIRGRKGVDNAIIAQEIIHSLGRKRGRVGYMALKIDLEKAYDKLEWNFIREALLRANLPVDLIDIIMSCVSTVSTSILVNGEATDPIVPSRGIRQGDPLSPYLFILCMDFLGQLIEEKCNAKLWHPVKASQSGPAFSHLMFADDLLLFARADGTNCLAIRDVLDEFCLLSGQSVSEAKSRVYFSLNVDRDTRESLCDVLGFSSTPFLGKYLGFPFRHPGPSSQDYNFILDRVKQKLSGWKANLLSLAGRAVLIQASLATIPSYVMQCTLLPSKILDGLDRVNRNFLWGSSDTVKKIHWVGWDKVTKPKVDGGLGLQSAKGRNTALLSKLNWRFNTEREASWAQVLKRKYCSPRRSNATNANKLPCSSVWAAMKKGMDTFNRGSRWMVGRGSSLSVWYSNWTQKGSLRQLIQGPITQEASLLEIRDFMLDTGWAWEKIPFELPQDIKRLIQATPTALTSRGVDKLAWADSSKGTFELKSAYKIAMGTMDAPPFLANWIWKADTLPRIKTFLWMCAHNSIGVKVCLEKRGVVNDNTCPICQRGSETILHALRDCPLIKHVWNQLGISSSNHSFWRSELLMWLSFNGRNNCSLLATNPPWRIIFPFAVWNIWKSRNRFVFSNKSRNPKLAGEILNQAMEFIHCVATPRASVQKVMRRICWEKPPEGWLKLNIDGSVEGGNGLACCGGVIRDAVGQWVRAFSRRIGITNAFAAELWGLREGLMLCRSLNLLALVIELDAESIVNVLNNPSYANSFISPILDDCKVLISHMPQIQIKHCFRQANRCADRLARKSFSQISEFSLFDSPPMDMIDVYEDDLNGMYFDRICPDPCAVESEFSPGASVGGAGGPSKAGAGAGALCFFFVFVFVFFLLGAGAGTSAVGAGTGGELAGTVAGAGVGGDFSGAGTGGELTGTGTGGELTGVTAGGDAAGALGLVTGAGAGVSGFGFGGDAAGEVAGGAEVGDVIGAGDFGFVGASAGACGLDGATAGDEAGGVAVAGEVGVVVGAADGA</sequence>
<dbReference type="SUPFAM" id="SSF53098">
    <property type="entry name" value="Ribonuclease H-like"/>
    <property type="match status" value="1"/>
</dbReference>
<evidence type="ECO:0000259" key="3">
    <source>
        <dbReference type="Pfam" id="PF03372"/>
    </source>
</evidence>
<feature type="domain" description="RNase H type-1" evidence="4">
    <location>
        <begin position="1072"/>
        <end position="1192"/>
    </location>
</feature>
<dbReference type="Pfam" id="PF00078">
    <property type="entry name" value="RVT_1"/>
    <property type="match status" value="1"/>
</dbReference>
<dbReference type="Gene3D" id="3.60.10.10">
    <property type="entry name" value="Endonuclease/exonuclease/phosphatase"/>
    <property type="match status" value="1"/>
</dbReference>
<dbReference type="PANTHER" id="PTHR33116:SF86">
    <property type="entry name" value="REVERSE TRANSCRIPTASE DOMAIN-CONTAINING PROTEIN"/>
    <property type="match status" value="1"/>
</dbReference>
<gene>
    <name evidence="6" type="ORF">SO802_025700</name>
</gene>
<evidence type="ECO:0000259" key="5">
    <source>
        <dbReference type="Pfam" id="PF13966"/>
    </source>
</evidence>
<comment type="caution">
    <text evidence="6">The sequence shown here is derived from an EMBL/GenBank/DDBJ whole genome shotgun (WGS) entry which is preliminary data.</text>
</comment>
<keyword evidence="1" id="KW-1133">Transmembrane helix</keyword>
<dbReference type="SUPFAM" id="SSF56672">
    <property type="entry name" value="DNA/RNA polymerases"/>
    <property type="match status" value="1"/>
</dbReference>
<dbReference type="CDD" id="cd01650">
    <property type="entry name" value="RT_nLTR_like"/>
    <property type="match status" value="1"/>
</dbReference>
<dbReference type="GO" id="GO:0003676">
    <property type="term" value="F:nucleic acid binding"/>
    <property type="evidence" value="ECO:0007669"/>
    <property type="project" value="InterPro"/>
</dbReference>
<evidence type="ECO:0000313" key="6">
    <source>
        <dbReference type="EMBL" id="KAK9990715.1"/>
    </source>
</evidence>
<accession>A0AAW2C0X2</accession>
<dbReference type="SUPFAM" id="SSF56219">
    <property type="entry name" value="DNase I-like"/>
    <property type="match status" value="1"/>
</dbReference>
<dbReference type="InterPro" id="IPR026960">
    <property type="entry name" value="RVT-Znf"/>
</dbReference>
<feature type="transmembrane region" description="Helical" evidence="1">
    <location>
        <begin position="1252"/>
        <end position="1272"/>
    </location>
</feature>
<evidence type="ECO:0000259" key="2">
    <source>
        <dbReference type="Pfam" id="PF00078"/>
    </source>
</evidence>
<evidence type="ECO:0008006" key="8">
    <source>
        <dbReference type="Google" id="ProtNLM"/>
    </source>
</evidence>
<evidence type="ECO:0000256" key="1">
    <source>
        <dbReference type="SAM" id="Phobius"/>
    </source>
</evidence>
<protein>
    <recommendedName>
        <fullName evidence="8">Reverse transcriptase</fullName>
    </recommendedName>
</protein>
<dbReference type="InterPro" id="IPR000477">
    <property type="entry name" value="RT_dom"/>
</dbReference>
<evidence type="ECO:0000313" key="7">
    <source>
        <dbReference type="Proteomes" id="UP001459277"/>
    </source>
</evidence>
<dbReference type="InterPro" id="IPR012337">
    <property type="entry name" value="RNaseH-like_sf"/>
</dbReference>
<evidence type="ECO:0000259" key="4">
    <source>
        <dbReference type="Pfam" id="PF13456"/>
    </source>
</evidence>
<reference evidence="6 7" key="1">
    <citation type="submission" date="2024-01" db="EMBL/GenBank/DDBJ databases">
        <title>A telomere-to-telomere, gap-free genome of sweet tea (Lithocarpus litseifolius).</title>
        <authorList>
            <person name="Zhou J."/>
        </authorList>
    </citation>
    <scope>NUCLEOTIDE SEQUENCE [LARGE SCALE GENOMIC DNA]</scope>
    <source>
        <strain evidence="6">Zhou-2022a</strain>
        <tissue evidence="6">Leaf</tissue>
    </source>
</reference>
<feature type="domain" description="Endonuclease/exonuclease/phosphatase" evidence="3">
    <location>
        <begin position="29"/>
        <end position="180"/>
    </location>
</feature>
<keyword evidence="1" id="KW-0812">Transmembrane</keyword>
<dbReference type="InterPro" id="IPR002156">
    <property type="entry name" value="RNaseH_domain"/>
</dbReference>
<dbReference type="InterPro" id="IPR005135">
    <property type="entry name" value="Endo/exonuclease/phosphatase"/>
</dbReference>
<dbReference type="InterPro" id="IPR036691">
    <property type="entry name" value="Endo/exonu/phosph_ase_sf"/>
</dbReference>
<dbReference type="CDD" id="cd06222">
    <property type="entry name" value="RNase_H_like"/>
    <property type="match status" value="1"/>
</dbReference>
<dbReference type="Pfam" id="PF13456">
    <property type="entry name" value="RVT_3"/>
    <property type="match status" value="1"/>
</dbReference>
<dbReference type="InterPro" id="IPR043502">
    <property type="entry name" value="DNA/RNA_pol_sf"/>
</dbReference>
<dbReference type="InterPro" id="IPR036397">
    <property type="entry name" value="RNaseH_sf"/>
</dbReference>
<dbReference type="InterPro" id="IPR044730">
    <property type="entry name" value="RNase_H-like_dom_plant"/>
</dbReference>
<dbReference type="Pfam" id="PF03372">
    <property type="entry name" value="Exo_endo_phos"/>
    <property type="match status" value="1"/>
</dbReference>
<keyword evidence="7" id="KW-1185">Reference proteome</keyword>
<keyword evidence="1" id="KW-0472">Membrane</keyword>
<dbReference type="PANTHER" id="PTHR33116">
    <property type="entry name" value="REVERSE TRANSCRIPTASE ZINC-BINDING DOMAIN-CONTAINING PROTEIN-RELATED-RELATED"/>
    <property type="match status" value="1"/>
</dbReference>
<organism evidence="6 7">
    <name type="scientific">Lithocarpus litseifolius</name>
    <dbReference type="NCBI Taxonomy" id="425828"/>
    <lineage>
        <taxon>Eukaryota</taxon>
        <taxon>Viridiplantae</taxon>
        <taxon>Streptophyta</taxon>
        <taxon>Embryophyta</taxon>
        <taxon>Tracheophyta</taxon>
        <taxon>Spermatophyta</taxon>
        <taxon>Magnoliopsida</taxon>
        <taxon>eudicotyledons</taxon>
        <taxon>Gunneridae</taxon>
        <taxon>Pentapetalae</taxon>
        <taxon>rosids</taxon>
        <taxon>fabids</taxon>
        <taxon>Fagales</taxon>
        <taxon>Fagaceae</taxon>
        <taxon>Lithocarpus</taxon>
    </lineage>
</organism>
<feature type="domain" description="Reverse transcriptase zinc-binding" evidence="5">
    <location>
        <begin position="878"/>
        <end position="963"/>
    </location>
</feature>
<dbReference type="Proteomes" id="UP001459277">
    <property type="component" value="Unassembled WGS sequence"/>
</dbReference>
<dbReference type="Gene3D" id="3.30.420.10">
    <property type="entry name" value="Ribonuclease H-like superfamily/Ribonuclease H"/>
    <property type="match status" value="1"/>
</dbReference>
<name>A0AAW2C0X2_9ROSI</name>
<dbReference type="Pfam" id="PF13966">
    <property type="entry name" value="zf-RVT"/>
    <property type="match status" value="1"/>
</dbReference>
<proteinExistence type="predicted"/>